<dbReference type="PROSITE" id="PS00105">
    <property type="entry name" value="AA_TRANSFER_CLASS_1"/>
    <property type="match status" value="1"/>
</dbReference>
<evidence type="ECO:0000256" key="5">
    <source>
        <dbReference type="ARBA" id="ARBA00022898"/>
    </source>
</evidence>
<dbReference type="EC" id="2.6.1.-" evidence="6"/>
<dbReference type="PANTHER" id="PTHR46383:SF1">
    <property type="entry name" value="ASPARTATE AMINOTRANSFERASE"/>
    <property type="match status" value="1"/>
</dbReference>
<evidence type="ECO:0000256" key="6">
    <source>
        <dbReference type="RuleBase" id="RU000481"/>
    </source>
</evidence>
<name>A0A7V3RFQ8_9BACT</name>
<evidence type="ECO:0000256" key="3">
    <source>
        <dbReference type="ARBA" id="ARBA00022576"/>
    </source>
</evidence>
<dbReference type="InterPro" id="IPR015424">
    <property type="entry name" value="PyrdxlP-dep_Trfase"/>
</dbReference>
<proteinExistence type="inferred from homology"/>
<reference evidence="8" key="1">
    <citation type="journal article" date="2020" name="mSystems">
        <title>Genome- and Community-Level Interaction Insights into Carbon Utilization and Element Cycling Functions of Hydrothermarchaeota in Hydrothermal Sediment.</title>
        <authorList>
            <person name="Zhou Z."/>
            <person name="Liu Y."/>
            <person name="Xu W."/>
            <person name="Pan J."/>
            <person name="Luo Z.H."/>
            <person name="Li M."/>
        </authorList>
    </citation>
    <scope>NUCLEOTIDE SEQUENCE [LARGE SCALE GENOMIC DNA]</scope>
    <source>
        <strain evidence="8">SpSt-966</strain>
    </source>
</reference>
<dbReference type="Gene3D" id="3.40.640.10">
    <property type="entry name" value="Type I PLP-dependent aspartate aminotransferase-like (Major domain)"/>
    <property type="match status" value="1"/>
</dbReference>
<protein>
    <recommendedName>
        <fullName evidence="6">Aminotransferase</fullName>
        <ecNumber evidence="6">2.6.1.-</ecNumber>
    </recommendedName>
</protein>
<dbReference type="EMBL" id="DTPE01000246">
    <property type="protein sequence ID" value="HGE75717.1"/>
    <property type="molecule type" value="Genomic_DNA"/>
</dbReference>
<dbReference type="SUPFAM" id="SSF53383">
    <property type="entry name" value="PLP-dependent transferases"/>
    <property type="match status" value="1"/>
</dbReference>
<evidence type="ECO:0000256" key="1">
    <source>
        <dbReference type="ARBA" id="ARBA00001933"/>
    </source>
</evidence>
<dbReference type="AlphaFoldDB" id="A0A7V3RFQ8"/>
<dbReference type="NCBIfam" id="NF041091">
    <property type="entry name" value="asp_aminotase_Arch"/>
    <property type="match status" value="1"/>
</dbReference>
<dbReference type="GO" id="GO:0006520">
    <property type="term" value="P:amino acid metabolic process"/>
    <property type="evidence" value="ECO:0007669"/>
    <property type="project" value="InterPro"/>
</dbReference>
<comment type="similarity">
    <text evidence="2 6">Belongs to the class-I pyridoxal-phosphate-dependent aminotransferase family.</text>
</comment>
<evidence type="ECO:0000256" key="4">
    <source>
        <dbReference type="ARBA" id="ARBA00022679"/>
    </source>
</evidence>
<dbReference type="GO" id="GO:0030170">
    <property type="term" value="F:pyridoxal phosphate binding"/>
    <property type="evidence" value="ECO:0007669"/>
    <property type="project" value="InterPro"/>
</dbReference>
<accession>A0A7V3RFQ8</accession>
<dbReference type="InterPro" id="IPR004838">
    <property type="entry name" value="NHTrfase_class1_PyrdxlP-BS"/>
</dbReference>
<dbReference type="InterPro" id="IPR015421">
    <property type="entry name" value="PyrdxlP-dep_Trfase_major"/>
</dbReference>
<dbReference type="Pfam" id="PF00155">
    <property type="entry name" value="Aminotran_1_2"/>
    <property type="match status" value="1"/>
</dbReference>
<dbReference type="Gene3D" id="3.90.1150.10">
    <property type="entry name" value="Aspartate Aminotransferase, domain 1"/>
    <property type="match status" value="1"/>
</dbReference>
<keyword evidence="5" id="KW-0663">Pyridoxal phosphate</keyword>
<dbReference type="InterPro" id="IPR004839">
    <property type="entry name" value="Aminotransferase_I/II_large"/>
</dbReference>
<evidence type="ECO:0000313" key="8">
    <source>
        <dbReference type="EMBL" id="HGE75717.1"/>
    </source>
</evidence>
<keyword evidence="4 6" id="KW-0808">Transferase</keyword>
<sequence length="384" mass="42503">MPGFSSTVRSIKTSTTLKIDSLAKAMQKSGEDIVLFTAGEPDFPTPNEIKEAAKKAIDTGFTKYTNSNGIVELREGISHKLKKDNGLDLSPDQIVVSNGGKQALFNIFGAILDPGDEVIIIAPAWVTYAPQVEMWKGKPVIVNTSSEEGYVPKKEKIEKAISSKTKAILMNSPNNPTGVVYSREILEMIANIAKTHDLYIVTDEIYEKLSYDLPHLSIASFDGMKDRTMIVNGFSKSHAMTGWRVGYSATPLEIAKEISKIQSHTTSNINSIAQMAALKAFEVDTSYMISEFRSRRDLVVNLLKKTEFKFFAPQGAFYVMMDVREFLKDKTTEDLCLDMIKNAGVATIPGDDFYARGFVRISFATSSDEIKKGIGRMNSYLFGC</sequence>
<gene>
    <name evidence="8" type="ORF">ENX73_06295</name>
</gene>
<dbReference type="CDD" id="cd00609">
    <property type="entry name" value="AAT_like"/>
    <property type="match status" value="1"/>
</dbReference>
<comment type="cofactor">
    <cofactor evidence="1 6">
        <name>pyridoxal 5'-phosphate</name>
        <dbReference type="ChEBI" id="CHEBI:597326"/>
    </cofactor>
</comment>
<comment type="caution">
    <text evidence="8">The sequence shown here is derived from an EMBL/GenBank/DDBJ whole genome shotgun (WGS) entry which is preliminary data.</text>
</comment>
<dbReference type="FunFam" id="3.40.640.10:FF:000033">
    <property type="entry name" value="Aspartate aminotransferase"/>
    <property type="match status" value="1"/>
</dbReference>
<organism evidence="8">
    <name type="scientific">Mesoaciditoga lauensis</name>
    <dbReference type="NCBI Taxonomy" id="1495039"/>
    <lineage>
        <taxon>Bacteria</taxon>
        <taxon>Thermotogati</taxon>
        <taxon>Thermotogota</taxon>
        <taxon>Thermotogae</taxon>
        <taxon>Mesoaciditogales</taxon>
        <taxon>Mesoaciditogaceae</taxon>
        <taxon>Mesoaciditoga</taxon>
    </lineage>
</organism>
<dbReference type="InterPro" id="IPR015422">
    <property type="entry name" value="PyrdxlP-dep_Trfase_small"/>
</dbReference>
<keyword evidence="3 6" id="KW-0032">Aminotransferase</keyword>
<feature type="domain" description="Aminotransferase class I/classII large" evidence="7">
    <location>
        <begin position="32"/>
        <end position="374"/>
    </location>
</feature>
<dbReference type="GO" id="GO:0008483">
    <property type="term" value="F:transaminase activity"/>
    <property type="evidence" value="ECO:0007669"/>
    <property type="project" value="UniProtKB-KW"/>
</dbReference>
<evidence type="ECO:0000259" key="7">
    <source>
        <dbReference type="Pfam" id="PF00155"/>
    </source>
</evidence>
<dbReference type="InterPro" id="IPR050596">
    <property type="entry name" value="AspAT/PAT-like"/>
</dbReference>
<dbReference type="PANTHER" id="PTHR46383">
    <property type="entry name" value="ASPARTATE AMINOTRANSFERASE"/>
    <property type="match status" value="1"/>
</dbReference>
<evidence type="ECO:0000256" key="2">
    <source>
        <dbReference type="ARBA" id="ARBA00007441"/>
    </source>
</evidence>